<dbReference type="InterPro" id="IPR012864">
    <property type="entry name" value="PCO/ADO"/>
</dbReference>
<protein>
    <recommendedName>
        <fullName evidence="6">Cysteine dioxygenase</fullName>
    </recommendedName>
</protein>
<dbReference type="InterPro" id="IPR011051">
    <property type="entry name" value="RmlC_Cupin_sf"/>
</dbReference>
<sequence>MANCWVRRLSLRQRSSLRPDLNKALLNIPRYWLRMGTTTSSEKRHRHGAEAFVESVERVAGELRRARQRAPHVLSDAYEAAAREHTSSLVAVLKALECEDFSLQRRDLESPEHDREGTPSLHPGQWPEECNWPVRPIQYVYGAEYPGLFSVGVFVLPKGAYLPLHDHFGMVVVSRVLWGSLIMRALDFDTPSASTDHSVLESHHQEGGWARSVLERCERRAGDTWVLYPKSGGNIHEIVALNEPCAMLDVIMPPYPAPSISLDQSSEHELYQCHYYRAKQRLQSEIRDSHSRWFLERFPGDDLVYVQRARQRFLPGLWRFNHR</sequence>
<dbReference type="Pfam" id="PF07847">
    <property type="entry name" value="PCO_ADO"/>
    <property type="match status" value="1"/>
</dbReference>
<evidence type="ECO:0000313" key="5">
    <source>
        <dbReference type="Proteomes" id="UP000530660"/>
    </source>
</evidence>
<evidence type="ECO:0000256" key="2">
    <source>
        <dbReference type="ARBA" id="ARBA00023002"/>
    </source>
</evidence>
<name>A0A7J7IED5_9RHOD</name>
<dbReference type="Gene3D" id="2.60.120.10">
    <property type="entry name" value="Jelly Rolls"/>
    <property type="match status" value="1"/>
</dbReference>
<dbReference type="CDD" id="cd20289">
    <property type="entry name" value="cupin_ADO"/>
    <property type="match status" value="1"/>
</dbReference>
<evidence type="ECO:0000256" key="3">
    <source>
        <dbReference type="ARBA" id="ARBA00023004"/>
    </source>
</evidence>
<dbReference type="AlphaFoldDB" id="A0A7J7IED5"/>
<dbReference type="EMBL" id="VWRR01000014">
    <property type="protein sequence ID" value="KAF6001445.1"/>
    <property type="molecule type" value="Genomic_DNA"/>
</dbReference>
<dbReference type="Proteomes" id="UP000530660">
    <property type="component" value="Unassembled WGS sequence"/>
</dbReference>
<evidence type="ECO:0000256" key="1">
    <source>
        <dbReference type="ARBA" id="ARBA00022723"/>
    </source>
</evidence>
<organism evidence="4 5">
    <name type="scientific">Cyanidiococcus yangmingshanensis</name>
    <dbReference type="NCBI Taxonomy" id="2690220"/>
    <lineage>
        <taxon>Eukaryota</taxon>
        <taxon>Rhodophyta</taxon>
        <taxon>Bangiophyceae</taxon>
        <taxon>Cyanidiales</taxon>
        <taxon>Cyanidiaceae</taxon>
        <taxon>Cyanidiococcus</taxon>
    </lineage>
</organism>
<keyword evidence="1" id="KW-0479">Metal-binding</keyword>
<dbReference type="GO" id="GO:0016702">
    <property type="term" value="F:oxidoreductase activity, acting on single donors with incorporation of molecular oxygen, incorporation of two atoms of oxygen"/>
    <property type="evidence" value="ECO:0007669"/>
    <property type="project" value="InterPro"/>
</dbReference>
<dbReference type="SUPFAM" id="SSF51182">
    <property type="entry name" value="RmlC-like cupins"/>
    <property type="match status" value="1"/>
</dbReference>
<dbReference type="OrthoDB" id="271433at2759"/>
<reference evidence="4 5" key="1">
    <citation type="journal article" date="2020" name="J. Phycol.">
        <title>Comparative genome analysis reveals Cyanidiococcus gen. nov., a new extremophilic red algal genus sister to Cyanidioschyzon (Cyanidioschyzonaceae, Rhodophyta).</title>
        <authorList>
            <person name="Liu S.-L."/>
            <person name="Chiang Y.-R."/>
            <person name="Yoon H.S."/>
            <person name="Fu H.-Y."/>
        </authorList>
    </citation>
    <scope>NUCLEOTIDE SEQUENCE [LARGE SCALE GENOMIC DNA]</scope>
    <source>
        <strain evidence="4 5">THAL066</strain>
    </source>
</reference>
<dbReference type="InterPro" id="IPR014710">
    <property type="entry name" value="RmlC-like_jellyroll"/>
</dbReference>
<dbReference type="GO" id="GO:0046872">
    <property type="term" value="F:metal ion binding"/>
    <property type="evidence" value="ECO:0007669"/>
    <property type="project" value="UniProtKB-KW"/>
</dbReference>
<keyword evidence="2" id="KW-0560">Oxidoreductase</keyword>
<keyword evidence="3" id="KW-0408">Iron</keyword>
<gene>
    <name evidence="4" type="ORF">F1559_001152</name>
</gene>
<dbReference type="PANTHER" id="PTHR22966">
    <property type="entry name" value="2-AMINOETHANETHIOL DIOXYGENASE"/>
    <property type="match status" value="1"/>
</dbReference>
<evidence type="ECO:0000313" key="4">
    <source>
        <dbReference type="EMBL" id="KAF6001445.1"/>
    </source>
</evidence>
<keyword evidence="5" id="KW-1185">Reference proteome</keyword>
<comment type="caution">
    <text evidence="4">The sequence shown here is derived from an EMBL/GenBank/DDBJ whole genome shotgun (WGS) entry which is preliminary data.</text>
</comment>
<dbReference type="PANTHER" id="PTHR22966:SF61">
    <property type="entry name" value="2-AMINOETHANETHIOL DIOXYGENASE"/>
    <property type="match status" value="1"/>
</dbReference>
<accession>A0A7J7IED5</accession>
<proteinExistence type="predicted"/>
<evidence type="ECO:0008006" key="6">
    <source>
        <dbReference type="Google" id="ProtNLM"/>
    </source>
</evidence>